<evidence type="ECO:0000256" key="2">
    <source>
        <dbReference type="SAM" id="MobiDB-lite"/>
    </source>
</evidence>
<reference evidence="4" key="1">
    <citation type="submission" date="2021-02" db="EMBL/GenBank/DDBJ databases">
        <authorList>
            <person name="Nowell W R."/>
        </authorList>
    </citation>
    <scope>NUCLEOTIDE SEQUENCE</scope>
</reference>
<feature type="non-terminal residue" evidence="4">
    <location>
        <position position="1"/>
    </location>
</feature>
<dbReference type="Proteomes" id="UP000663828">
    <property type="component" value="Unassembled WGS sequence"/>
</dbReference>
<dbReference type="EMBL" id="CAJNOR010016309">
    <property type="protein sequence ID" value="CAF1684736.1"/>
    <property type="molecule type" value="Genomic_DNA"/>
</dbReference>
<evidence type="ECO:0000256" key="1">
    <source>
        <dbReference type="SAM" id="Coils"/>
    </source>
</evidence>
<proteinExistence type="predicted"/>
<feature type="compositionally biased region" description="Basic and acidic residues" evidence="2">
    <location>
        <begin position="20"/>
        <end position="32"/>
    </location>
</feature>
<dbReference type="AlphaFoldDB" id="A0A816HDK9"/>
<dbReference type="Pfam" id="PF09744">
    <property type="entry name" value="RH1"/>
    <property type="match status" value="1"/>
</dbReference>
<dbReference type="GO" id="GO:0019894">
    <property type="term" value="F:kinesin binding"/>
    <property type="evidence" value="ECO:0007669"/>
    <property type="project" value="TreeGrafter"/>
</dbReference>
<dbReference type="PANTHER" id="PTHR13886">
    <property type="entry name" value="JNK/SAPK-ASSOCIATED PROTEIN"/>
    <property type="match status" value="1"/>
</dbReference>
<evidence type="ECO:0000313" key="5">
    <source>
        <dbReference type="Proteomes" id="UP000663828"/>
    </source>
</evidence>
<feature type="region of interest" description="Disordered" evidence="2">
    <location>
        <begin position="1"/>
        <end position="42"/>
    </location>
</feature>
<dbReference type="PROSITE" id="PS51776">
    <property type="entry name" value="RH1"/>
    <property type="match status" value="1"/>
</dbReference>
<dbReference type="InterPro" id="IPR034743">
    <property type="entry name" value="RH1"/>
</dbReference>
<evidence type="ECO:0000313" key="4">
    <source>
        <dbReference type="EMBL" id="CAF1684736.1"/>
    </source>
</evidence>
<name>A0A816HDK9_ADIRI</name>
<organism evidence="4 5">
    <name type="scientific">Adineta ricciae</name>
    <name type="common">Rotifer</name>
    <dbReference type="NCBI Taxonomy" id="249248"/>
    <lineage>
        <taxon>Eukaryota</taxon>
        <taxon>Metazoa</taxon>
        <taxon>Spiralia</taxon>
        <taxon>Gnathifera</taxon>
        <taxon>Rotifera</taxon>
        <taxon>Eurotatoria</taxon>
        <taxon>Bdelloidea</taxon>
        <taxon>Adinetida</taxon>
        <taxon>Adinetidae</taxon>
        <taxon>Adineta</taxon>
    </lineage>
</organism>
<feature type="compositionally biased region" description="Low complexity" evidence="2">
    <location>
        <begin position="33"/>
        <end position="42"/>
    </location>
</feature>
<keyword evidence="5" id="KW-1185">Reference proteome</keyword>
<feature type="coiled-coil region" evidence="1">
    <location>
        <begin position="86"/>
        <end position="187"/>
    </location>
</feature>
<dbReference type="GO" id="GO:0016192">
    <property type="term" value="P:vesicle-mediated transport"/>
    <property type="evidence" value="ECO:0007669"/>
    <property type="project" value="TreeGrafter"/>
</dbReference>
<dbReference type="GO" id="GO:0005078">
    <property type="term" value="F:MAP-kinase scaffold activity"/>
    <property type="evidence" value="ECO:0007669"/>
    <property type="project" value="InterPro"/>
</dbReference>
<sequence>MSSESTTPKPLLSPNRRPLKVSDENASNEHELSSSAASEESHALLSETVTTLASNVYNELERIIKNFGENSVKDLMPVMISTLESLDSALHEREVSKLELESLREQNEQLFQQYEREKGFHKEYQQRYLQVEDNLEETKRENDEKLQSLESIVKIFEIKARNAADHVARLEEKENEMKTEYKRLHERYCELFKAHCDYMERTKILYGTDRVDQLSSANSASRSR</sequence>
<gene>
    <name evidence="4" type="ORF">XAT740_LOCUS61571</name>
</gene>
<accession>A0A816HDK9</accession>
<protein>
    <recommendedName>
        <fullName evidence="3">RH1 domain-containing protein</fullName>
    </recommendedName>
</protein>
<dbReference type="GO" id="GO:0005737">
    <property type="term" value="C:cytoplasm"/>
    <property type="evidence" value="ECO:0007669"/>
    <property type="project" value="TreeGrafter"/>
</dbReference>
<feature type="domain" description="RH1" evidence="3">
    <location>
        <begin position="32"/>
        <end position="120"/>
    </location>
</feature>
<evidence type="ECO:0000259" key="3">
    <source>
        <dbReference type="PROSITE" id="PS51776"/>
    </source>
</evidence>
<dbReference type="GO" id="GO:0008432">
    <property type="term" value="F:JUN kinase binding"/>
    <property type="evidence" value="ECO:0007669"/>
    <property type="project" value="TreeGrafter"/>
</dbReference>
<dbReference type="GO" id="GO:0030159">
    <property type="term" value="F:signaling receptor complex adaptor activity"/>
    <property type="evidence" value="ECO:0007669"/>
    <property type="project" value="TreeGrafter"/>
</dbReference>
<dbReference type="InterPro" id="IPR039911">
    <property type="entry name" value="JIP3/JIP4"/>
</dbReference>
<dbReference type="Gene3D" id="1.20.58.1770">
    <property type="match status" value="1"/>
</dbReference>
<dbReference type="PANTHER" id="PTHR13886:SF4">
    <property type="entry name" value="JNK-INTERACTING PROTEIN 3"/>
    <property type="match status" value="1"/>
</dbReference>
<keyword evidence="1" id="KW-0175">Coiled coil</keyword>
<comment type="caution">
    <text evidence="4">The sequence shown here is derived from an EMBL/GenBank/DDBJ whole genome shotgun (WGS) entry which is preliminary data.</text>
</comment>